<keyword evidence="3 6" id="KW-1133">Transmembrane helix</keyword>
<dbReference type="Pfam" id="PF06271">
    <property type="entry name" value="RDD"/>
    <property type="match status" value="1"/>
</dbReference>
<dbReference type="EMBL" id="JAYGJQ010000001">
    <property type="protein sequence ID" value="MEA9354712.1"/>
    <property type="molecule type" value="Genomic_DNA"/>
</dbReference>
<dbReference type="RefSeq" id="WP_323574189.1">
    <property type="nucleotide sequence ID" value="NZ_JAYGJQ010000001.1"/>
</dbReference>
<evidence type="ECO:0000256" key="3">
    <source>
        <dbReference type="ARBA" id="ARBA00022989"/>
    </source>
</evidence>
<feature type="region of interest" description="Disordered" evidence="5">
    <location>
        <begin position="32"/>
        <end position="88"/>
    </location>
</feature>
<comment type="caution">
    <text evidence="8">The sequence shown here is derived from an EMBL/GenBank/DDBJ whole genome shotgun (WGS) entry which is preliminary data.</text>
</comment>
<organism evidence="8 9">
    <name type="scientific">Bacteriovorax antarcticus</name>
    <dbReference type="NCBI Taxonomy" id="3088717"/>
    <lineage>
        <taxon>Bacteria</taxon>
        <taxon>Pseudomonadati</taxon>
        <taxon>Bdellovibrionota</taxon>
        <taxon>Bacteriovoracia</taxon>
        <taxon>Bacteriovoracales</taxon>
        <taxon>Bacteriovoracaceae</taxon>
        <taxon>Bacteriovorax</taxon>
    </lineage>
</organism>
<feature type="compositionally biased region" description="Basic and acidic residues" evidence="5">
    <location>
        <begin position="39"/>
        <end position="56"/>
    </location>
</feature>
<evidence type="ECO:0000259" key="7">
    <source>
        <dbReference type="Pfam" id="PF06271"/>
    </source>
</evidence>
<feature type="compositionally biased region" description="Polar residues" evidence="5">
    <location>
        <begin position="60"/>
        <end position="88"/>
    </location>
</feature>
<reference evidence="8 9" key="1">
    <citation type="submission" date="2023-11" db="EMBL/GenBank/DDBJ databases">
        <title>A Novel Polar Bacteriovorax (B. antarcticus) Isolated from the Biocrust in Antarctica.</title>
        <authorList>
            <person name="Mun W."/>
            <person name="Choi S.Y."/>
            <person name="Mitchell R.J."/>
        </authorList>
    </citation>
    <scope>NUCLEOTIDE SEQUENCE [LARGE SCALE GENOMIC DNA]</scope>
    <source>
        <strain evidence="8 9">PP10</strain>
    </source>
</reference>
<keyword evidence="2 6" id="KW-0812">Transmembrane</keyword>
<feature type="domain" description="RDD" evidence="7">
    <location>
        <begin position="134"/>
        <end position="246"/>
    </location>
</feature>
<feature type="transmembrane region" description="Helical" evidence="6">
    <location>
        <begin position="137"/>
        <end position="166"/>
    </location>
</feature>
<evidence type="ECO:0000256" key="5">
    <source>
        <dbReference type="SAM" id="MobiDB-lite"/>
    </source>
</evidence>
<name>A0ABU5VNU0_9BACT</name>
<dbReference type="InterPro" id="IPR010432">
    <property type="entry name" value="RDD"/>
</dbReference>
<evidence type="ECO:0000313" key="8">
    <source>
        <dbReference type="EMBL" id="MEA9354712.1"/>
    </source>
</evidence>
<dbReference type="Proteomes" id="UP001302274">
    <property type="component" value="Unassembled WGS sequence"/>
</dbReference>
<keyword evidence="9" id="KW-1185">Reference proteome</keyword>
<comment type="subcellular location">
    <subcellularLocation>
        <location evidence="1">Membrane</location>
        <topology evidence="1">Multi-pass membrane protein</topology>
    </subcellularLocation>
</comment>
<keyword evidence="4 6" id="KW-0472">Membrane</keyword>
<evidence type="ECO:0000256" key="1">
    <source>
        <dbReference type="ARBA" id="ARBA00004141"/>
    </source>
</evidence>
<feature type="transmembrane region" description="Helical" evidence="6">
    <location>
        <begin position="178"/>
        <end position="196"/>
    </location>
</feature>
<evidence type="ECO:0000313" key="9">
    <source>
        <dbReference type="Proteomes" id="UP001302274"/>
    </source>
</evidence>
<protein>
    <submittedName>
        <fullName evidence="8">RDD family protein</fullName>
    </submittedName>
</protein>
<evidence type="ECO:0000256" key="2">
    <source>
        <dbReference type="ARBA" id="ARBA00022692"/>
    </source>
</evidence>
<evidence type="ECO:0000256" key="4">
    <source>
        <dbReference type="ARBA" id="ARBA00023136"/>
    </source>
</evidence>
<sequence length="258" mass="28194">MNKDQSTPSTKTTPPIKIDLDEFQISEDTFKPMTRGLGFHHDTKRPSFKPAPKEVKAFGSSKSPMNQSLNSMPTSIGATSKSSPNSAQMPSGLEAFYGTKPAATETQNLFEKPVHEQVETKKEKTISAKPASQMSQLLAWVIDILVIASFVALTGALLVFASGIEFNMYSRLISPQDLMIFGAAIFSIYYLLYFTILELSSTPGKTIFGIRLVTVSGGEVTVKHTFTRALISLLSGVALFLPMLLDFQGRLSDTKVVK</sequence>
<gene>
    <name evidence="8" type="ORF">SHI21_00750</name>
</gene>
<accession>A0ABU5VNU0</accession>
<feature type="transmembrane region" description="Helical" evidence="6">
    <location>
        <begin position="226"/>
        <end position="245"/>
    </location>
</feature>
<proteinExistence type="predicted"/>
<evidence type="ECO:0000256" key="6">
    <source>
        <dbReference type="SAM" id="Phobius"/>
    </source>
</evidence>